<evidence type="ECO:0000256" key="2">
    <source>
        <dbReference type="SAM" id="Phobius"/>
    </source>
</evidence>
<feature type="transmembrane region" description="Helical" evidence="2">
    <location>
        <begin position="262"/>
        <end position="285"/>
    </location>
</feature>
<keyword evidence="2" id="KW-1133">Transmembrane helix</keyword>
<name>A0A9W8AY02_9FUNG</name>
<reference evidence="3" key="1">
    <citation type="submission" date="2022-07" db="EMBL/GenBank/DDBJ databases">
        <title>Phylogenomic reconstructions and comparative analyses of Kickxellomycotina fungi.</title>
        <authorList>
            <person name="Reynolds N.K."/>
            <person name="Stajich J.E."/>
            <person name="Barry K."/>
            <person name="Grigoriev I.V."/>
            <person name="Crous P."/>
            <person name="Smith M.E."/>
        </authorList>
    </citation>
    <scope>NUCLEOTIDE SEQUENCE</scope>
    <source>
        <strain evidence="3">RSA 567</strain>
    </source>
</reference>
<feature type="transmembrane region" description="Helical" evidence="2">
    <location>
        <begin position="232"/>
        <end position="250"/>
    </location>
</feature>
<feature type="transmembrane region" description="Helical" evidence="2">
    <location>
        <begin position="31"/>
        <end position="53"/>
    </location>
</feature>
<feature type="transmembrane region" description="Helical" evidence="2">
    <location>
        <begin position="157"/>
        <end position="178"/>
    </location>
</feature>
<keyword evidence="2" id="KW-0472">Membrane</keyword>
<dbReference type="Proteomes" id="UP001151582">
    <property type="component" value="Unassembled WGS sequence"/>
</dbReference>
<comment type="caution">
    <text evidence="3">The sequence shown here is derived from an EMBL/GenBank/DDBJ whole genome shotgun (WGS) entry which is preliminary data.</text>
</comment>
<evidence type="ECO:0000256" key="1">
    <source>
        <dbReference type="SAM" id="MobiDB-lite"/>
    </source>
</evidence>
<dbReference type="EMBL" id="JANBQB010000730">
    <property type="protein sequence ID" value="KAJ1973940.1"/>
    <property type="molecule type" value="Genomic_DNA"/>
</dbReference>
<dbReference type="AlphaFoldDB" id="A0A9W8AY02"/>
<feature type="non-terminal residue" evidence="3">
    <location>
        <position position="399"/>
    </location>
</feature>
<feature type="region of interest" description="Disordered" evidence="1">
    <location>
        <begin position="370"/>
        <end position="399"/>
    </location>
</feature>
<gene>
    <name evidence="3" type="ORF">H4R34_004906</name>
</gene>
<feature type="transmembrane region" description="Helical" evidence="2">
    <location>
        <begin position="65"/>
        <end position="86"/>
    </location>
</feature>
<accession>A0A9W8AY02</accession>
<evidence type="ECO:0000313" key="4">
    <source>
        <dbReference type="Proteomes" id="UP001151582"/>
    </source>
</evidence>
<dbReference type="OrthoDB" id="5594166at2759"/>
<protein>
    <submittedName>
        <fullName evidence="3">Uncharacterized protein</fullName>
    </submittedName>
</protein>
<feature type="transmembrane region" description="Helical" evidence="2">
    <location>
        <begin position="98"/>
        <end position="120"/>
    </location>
</feature>
<feature type="transmembrane region" description="Helical" evidence="2">
    <location>
        <begin position="198"/>
        <end position="220"/>
    </location>
</feature>
<keyword evidence="4" id="KW-1185">Reference proteome</keyword>
<evidence type="ECO:0000313" key="3">
    <source>
        <dbReference type="EMBL" id="KAJ1973940.1"/>
    </source>
</evidence>
<proteinExistence type="predicted"/>
<sequence length="399" mass="45999">MTFNVTNYIGHPDFHGYDAADVLRVLNVKSYVLIPLIAIFSFVYIASTVMFVVKSRTSQDLRRRSVGLTLVGSVLGFFTFFVYSLRSVSDIFCSVFMWPTYIGLAHAYMVILLQAFRLWIMNTTNQAKVLRLENPDQPQSFWERHQVWLKEDRLDRLLLLTLGLVTCPMLILIVIISVVSPVYGIRVHEIWCTVTWEIIPVVVILGLLVVVIYPLIMYFVKDIDDGYQIRHDLTVACISSLVFVPAFFLMETAAPRNKEMYFNSTLFIACNMLALQTMSVIAPLWKLRRRHFGLRVQGMTARESFVRIVENPAWMVRLCKFCESNFCSELPLFLIEYQQLKQWVFDRQSNDSAKRTHLLGFEANEKQSLDRSPALIPLPSVTDDDLSYPPAQQQQQLPA</sequence>
<organism evidence="3 4">
    <name type="scientific">Dimargaris verticillata</name>
    <dbReference type="NCBI Taxonomy" id="2761393"/>
    <lineage>
        <taxon>Eukaryota</taxon>
        <taxon>Fungi</taxon>
        <taxon>Fungi incertae sedis</taxon>
        <taxon>Zoopagomycota</taxon>
        <taxon>Kickxellomycotina</taxon>
        <taxon>Dimargaritomycetes</taxon>
        <taxon>Dimargaritales</taxon>
        <taxon>Dimargaritaceae</taxon>
        <taxon>Dimargaris</taxon>
    </lineage>
</organism>
<keyword evidence="2" id="KW-0812">Transmembrane</keyword>